<name>A0ABT3CUE6_9BACT</name>
<evidence type="ECO:0000256" key="1">
    <source>
        <dbReference type="ARBA" id="ARBA00022450"/>
    </source>
</evidence>
<evidence type="ECO:0000313" key="5">
    <source>
        <dbReference type="Proteomes" id="UP001300692"/>
    </source>
</evidence>
<feature type="domain" description="Carrier" evidence="3">
    <location>
        <begin position="1"/>
        <end position="82"/>
    </location>
</feature>
<dbReference type="NCBIfam" id="NF006617">
    <property type="entry name" value="PRK09184.1"/>
    <property type="match status" value="1"/>
</dbReference>
<dbReference type="InterPro" id="IPR009081">
    <property type="entry name" value="PP-bd_ACP"/>
</dbReference>
<evidence type="ECO:0000259" key="3">
    <source>
        <dbReference type="PROSITE" id="PS50075"/>
    </source>
</evidence>
<evidence type="ECO:0000313" key="4">
    <source>
        <dbReference type="EMBL" id="MCV9387184.1"/>
    </source>
</evidence>
<proteinExistence type="predicted"/>
<reference evidence="4 5" key="1">
    <citation type="submission" date="2022-10" db="EMBL/GenBank/DDBJ databases">
        <title>Comparative genomics and taxonomic characterization of three novel marine species of genus Reichenbachiella exhibiting antioxidant and polysaccharide degradation activities.</title>
        <authorList>
            <person name="Muhammad N."/>
            <person name="Lee Y.-J."/>
            <person name="Ko J."/>
            <person name="Kim S.-G."/>
        </authorList>
    </citation>
    <scope>NUCLEOTIDE SEQUENCE [LARGE SCALE GENOMIC DNA]</scope>
    <source>
        <strain evidence="4 5">ABR2-5</strain>
    </source>
</reference>
<accession>A0ABT3CUE6</accession>
<dbReference type="RefSeq" id="WP_264138011.1">
    <property type="nucleotide sequence ID" value="NZ_JAOYOD010000001.1"/>
</dbReference>
<evidence type="ECO:0000256" key="2">
    <source>
        <dbReference type="ARBA" id="ARBA00022553"/>
    </source>
</evidence>
<dbReference type="InterPro" id="IPR006162">
    <property type="entry name" value="Ppantetheine_attach_site"/>
</dbReference>
<gene>
    <name evidence="4" type="ORF">N7U62_10950</name>
</gene>
<dbReference type="Proteomes" id="UP001300692">
    <property type="component" value="Unassembled WGS sequence"/>
</dbReference>
<dbReference type="Pfam" id="PF00550">
    <property type="entry name" value="PP-binding"/>
    <property type="match status" value="1"/>
</dbReference>
<keyword evidence="5" id="KW-1185">Reference proteome</keyword>
<keyword evidence="2" id="KW-0597">Phosphoprotein</keyword>
<dbReference type="EMBL" id="JAOYOD010000001">
    <property type="protein sequence ID" value="MCV9387184.1"/>
    <property type="molecule type" value="Genomic_DNA"/>
</dbReference>
<dbReference type="PROSITE" id="PS00012">
    <property type="entry name" value="PHOSPHOPANTETHEINE"/>
    <property type="match status" value="1"/>
</dbReference>
<comment type="caution">
    <text evidence="4">The sequence shown here is derived from an EMBL/GenBank/DDBJ whole genome shotgun (WGS) entry which is preliminary data.</text>
</comment>
<dbReference type="PROSITE" id="PS50075">
    <property type="entry name" value="CARRIER"/>
    <property type="match status" value="1"/>
</dbReference>
<dbReference type="Gene3D" id="1.10.1200.10">
    <property type="entry name" value="ACP-like"/>
    <property type="match status" value="1"/>
</dbReference>
<dbReference type="InterPro" id="IPR036736">
    <property type="entry name" value="ACP-like_sf"/>
</dbReference>
<organism evidence="4 5">
    <name type="scientific">Reichenbachiella ulvae</name>
    <dbReference type="NCBI Taxonomy" id="2980104"/>
    <lineage>
        <taxon>Bacteria</taxon>
        <taxon>Pseudomonadati</taxon>
        <taxon>Bacteroidota</taxon>
        <taxon>Cytophagia</taxon>
        <taxon>Cytophagales</taxon>
        <taxon>Reichenbachiellaceae</taxon>
        <taxon>Reichenbachiella</taxon>
    </lineage>
</organism>
<protein>
    <submittedName>
        <fullName evidence="4">Phosphopantetheine-binding protein</fullName>
    </submittedName>
</protein>
<sequence>MELKQELKEKLIEQLNLEEVTPADIKDDEPLFGDGLGLDSIDALEIIVILDNNYGLKVGNPEEARDIFYSIETLAKYIEANKN</sequence>
<keyword evidence="1" id="KW-0596">Phosphopantetheine</keyword>
<dbReference type="SUPFAM" id="SSF47336">
    <property type="entry name" value="ACP-like"/>
    <property type="match status" value="1"/>
</dbReference>